<proteinExistence type="predicted"/>
<keyword evidence="2" id="KW-1185">Reference proteome</keyword>
<organism evidence="1 2">
    <name type="scientific">Pandoraea vervacti</name>
    <dbReference type="NCBI Taxonomy" id="656178"/>
    <lineage>
        <taxon>Bacteria</taxon>
        <taxon>Pseudomonadati</taxon>
        <taxon>Pseudomonadota</taxon>
        <taxon>Betaproteobacteria</taxon>
        <taxon>Burkholderiales</taxon>
        <taxon>Burkholderiaceae</taxon>
        <taxon>Pandoraea</taxon>
    </lineage>
</organism>
<accession>A0ABM6FQQ7</accession>
<reference evidence="2" key="1">
    <citation type="submission" date="2015-02" db="EMBL/GenBank/DDBJ databases">
        <title>Complete Genome Sequencing of Pandoraea vervacti NS15 sp. nov.</title>
        <authorList>
            <person name="Chan K.-G."/>
        </authorList>
    </citation>
    <scope>NUCLEOTIDE SEQUENCE [LARGE SCALE GENOMIC DNA]</scope>
    <source>
        <strain evidence="2">NS15</strain>
    </source>
</reference>
<evidence type="ECO:0000313" key="2">
    <source>
        <dbReference type="Proteomes" id="UP000035085"/>
    </source>
</evidence>
<protein>
    <recommendedName>
        <fullName evidence="3">ESPR domain-containing protein</fullName>
    </recommendedName>
</protein>
<name>A0ABM6FQQ7_9BURK</name>
<gene>
    <name evidence="1" type="ORF">UC34_25140</name>
</gene>
<dbReference type="Proteomes" id="UP000035085">
    <property type="component" value="Chromosome"/>
</dbReference>
<evidence type="ECO:0000313" key="1">
    <source>
        <dbReference type="EMBL" id="APD11134.1"/>
    </source>
</evidence>
<sequence length="220" mass="22415">MTAQPFAVMREFAPQRSRERLRLSVKRAPVQGHSNNCPTQSATRETSFNPSASGAVIQISVPTDTLGKTNMPRLTLLSSLVLAAAAVVHVPAFAAPSDNASVVQLSTRQTLTGDVVFGSQSAAVAMLGADALRDAHGNVGVNAAAGALNAQSNQIVLSKAAHISVDTHQTIRNAAAVTGAIRGAMHASLGDRALMGASGNIGVNVVAGAANVQTNALAIH</sequence>
<evidence type="ECO:0008006" key="3">
    <source>
        <dbReference type="Google" id="ProtNLM"/>
    </source>
</evidence>
<dbReference type="EMBL" id="CP010897">
    <property type="protein sequence ID" value="APD11134.1"/>
    <property type="molecule type" value="Genomic_DNA"/>
</dbReference>